<dbReference type="EC" id="2.7.13.3" evidence="2"/>
<dbReference type="PRINTS" id="PR00344">
    <property type="entry name" value="BCTRLSENSOR"/>
</dbReference>
<dbReference type="EMBL" id="VIWP01000001">
    <property type="protein sequence ID" value="TWF58839.1"/>
    <property type="molecule type" value="Genomic_DNA"/>
</dbReference>
<dbReference type="InterPro" id="IPR005467">
    <property type="entry name" value="His_kinase_dom"/>
</dbReference>
<keyword evidence="5" id="KW-0808">Transferase</keyword>
<accession>A0A561R8A3</accession>
<dbReference type="GO" id="GO:0000155">
    <property type="term" value="F:phosphorelay sensor kinase activity"/>
    <property type="evidence" value="ECO:0007669"/>
    <property type="project" value="InterPro"/>
</dbReference>
<dbReference type="InterPro" id="IPR003661">
    <property type="entry name" value="HisK_dim/P_dom"/>
</dbReference>
<dbReference type="Pfam" id="PF02518">
    <property type="entry name" value="HATPase_c"/>
    <property type="match status" value="1"/>
</dbReference>
<dbReference type="InterPro" id="IPR036890">
    <property type="entry name" value="HATPase_C_sf"/>
</dbReference>
<proteinExistence type="predicted"/>
<evidence type="ECO:0000313" key="5">
    <source>
        <dbReference type="EMBL" id="TWF58839.1"/>
    </source>
</evidence>
<reference evidence="5 6" key="1">
    <citation type="submission" date="2019-06" db="EMBL/GenBank/DDBJ databases">
        <title>Sorghum-associated microbial communities from plants grown in Nebraska, USA.</title>
        <authorList>
            <person name="Schachtman D."/>
        </authorList>
    </citation>
    <scope>NUCLEOTIDE SEQUENCE [LARGE SCALE GENOMIC DNA]</scope>
    <source>
        <strain evidence="5 6">1225</strain>
    </source>
</reference>
<dbReference type="Gene3D" id="3.40.50.300">
    <property type="entry name" value="P-loop containing nucleotide triphosphate hydrolases"/>
    <property type="match status" value="1"/>
</dbReference>
<dbReference type="InterPro" id="IPR029016">
    <property type="entry name" value="GAF-like_dom_sf"/>
</dbReference>
<evidence type="ECO:0000256" key="2">
    <source>
        <dbReference type="ARBA" id="ARBA00012438"/>
    </source>
</evidence>
<comment type="caution">
    <text evidence="5">The sequence shown here is derived from an EMBL/GenBank/DDBJ whole genome shotgun (WGS) entry which is preliminary data.</text>
</comment>
<dbReference type="Pfam" id="PF13191">
    <property type="entry name" value="AAA_16"/>
    <property type="match status" value="1"/>
</dbReference>
<dbReference type="InterPro" id="IPR036097">
    <property type="entry name" value="HisK_dim/P_sf"/>
</dbReference>
<dbReference type="InterPro" id="IPR003018">
    <property type="entry name" value="GAF"/>
</dbReference>
<dbReference type="Proteomes" id="UP000320653">
    <property type="component" value="Unassembled WGS sequence"/>
</dbReference>
<dbReference type="PANTHER" id="PTHR43642:SF1">
    <property type="entry name" value="HYBRID SIGNAL TRANSDUCTION HISTIDINE KINASE G"/>
    <property type="match status" value="1"/>
</dbReference>
<dbReference type="SUPFAM" id="SSF55781">
    <property type="entry name" value="GAF domain-like"/>
    <property type="match status" value="1"/>
</dbReference>
<dbReference type="OrthoDB" id="226486at2"/>
<dbReference type="SUPFAM" id="SSF47384">
    <property type="entry name" value="Homodimeric domain of signal transducing histidine kinase"/>
    <property type="match status" value="1"/>
</dbReference>
<dbReference type="SUPFAM" id="SSF52540">
    <property type="entry name" value="P-loop containing nucleoside triphosphate hydrolases"/>
    <property type="match status" value="1"/>
</dbReference>
<keyword evidence="3" id="KW-0597">Phosphoprotein</keyword>
<dbReference type="PROSITE" id="PS50109">
    <property type="entry name" value="HIS_KIN"/>
    <property type="match status" value="1"/>
</dbReference>
<dbReference type="InterPro" id="IPR003594">
    <property type="entry name" value="HATPase_dom"/>
</dbReference>
<dbReference type="SUPFAM" id="SSF55874">
    <property type="entry name" value="ATPase domain of HSP90 chaperone/DNA topoisomerase II/histidine kinase"/>
    <property type="match status" value="1"/>
</dbReference>
<keyword evidence="5" id="KW-0723">Serine/threonine-protein kinase</keyword>
<dbReference type="SMART" id="SM00065">
    <property type="entry name" value="GAF"/>
    <property type="match status" value="1"/>
</dbReference>
<keyword evidence="6" id="KW-1185">Reference proteome</keyword>
<dbReference type="CDD" id="cd00082">
    <property type="entry name" value="HisKA"/>
    <property type="match status" value="1"/>
</dbReference>
<evidence type="ECO:0000259" key="4">
    <source>
        <dbReference type="PROSITE" id="PS50109"/>
    </source>
</evidence>
<dbReference type="RefSeq" id="WP_145632370.1">
    <property type="nucleotide sequence ID" value="NZ_VIWP01000001.1"/>
</dbReference>
<dbReference type="InterPro" id="IPR027417">
    <property type="entry name" value="P-loop_NTPase"/>
</dbReference>
<dbReference type="Pfam" id="PF01590">
    <property type="entry name" value="GAF"/>
    <property type="match status" value="1"/>
</dbReference>
<dbReference type="Gene3D" id="3.30.450.40">
    <property type="match status" value="1"/>
</dbReference>
<dbReference type="Gene3D" id="1.10.287.130">
    <property type="match status" value="1"/>
</dbReference>
<keyword evidence="5" id="KW-0418">Kinase</keyword>
<name>A0A561R8A3_9HYPH</name>
<organism evidence="5 6">
    <name type="scientific">Neorhizobium alkalisoli</name>
    <dbReference type="NCBI Taxonomy" id="528178"/>
    <lineage>
        <taxon>Bacteria</taxon>
        <taxon>Pseudomonadati</taxon>
        <taxon>Pseudomonadota</taxon>
        <taxon>Alphaproteobacteria</taxon>
        <taxon>Hyphomicrobiales</taxon>
        <taxon>Rhizobiaceae</taxon>
        <taxon>Rhizobium/Agrobacterium group</taxon>
        <taxon>Neorhizobium</taxon>
    </lineage>
</organism>
<protein>
    <recommendedName>
        <fullName evidence="2">histidine kinase</fullName>
        <ecNumber evidence="2">2.7.13.3</ecNumber>
    </recommendedName>
</protein>
<gene>
    <name evidence="5" type="ORF">FHW37_101643</name>
</gene>
<dbReference type="InterPro" id="IPR053159">
    <property type="entry name" value="Hybrid_Histidine_Kinase"/>
</dbReference>
<dbReference type="GO" id="GO:0004674">
    <property type="term" value="F:protein serine/threonine kinase activity"/>
    <property type="evidence" value="ECO:0007669"/>
    <property type="project" value="UniProtKB-KW"/>
</dbReference>
<dbReference type="SMART" id="SM00387">
    <property type="entry name" value="HATPase_c"/>
    <property type="match status" value="1"/>
</dbReference>
<sequence>MTYAFGNRQIFGRDAELDMLLQAYKRVAQTGFGEIVLIGGAAGFGKTSLVNAFLSANGTIRHAIGKADEAFQRVPYSAVLKALGTLLPAQAIEEFASVRDAGSLAAANRVKDRLIAAIQSCASPQSPLVLLIDDLHWLDESSMQLMRSLSERGFRDMLVVGAYRNDDQTNFGDAGLESFLGDTAVRVTDITLKTLAYEAVEGLVSSKQFGETTGPLARLVQSVAAGNPFHIQLILNVLGRAETAPDLAQFVSDQKNWSLNALLSRIVTELPAETRRLLEFAACIGFTGENALMMSTTGISSEVFARAVEPAILLGLLQTEDAAWEFSHDAVREHIRANLSKAERTERHACIARSMLSLKASSTDQQLAVAEQIVKAKHSPILLEDLSPALAALDRAAKIAKAVGALDGALRYAEKGIELVSLLDISDRYHWIFAELRCAILVDRHGAAVDDHELERLVEHAESAPERARAARLKAAVLILRGHFEQAIEVALTGLALLDVRLTRKPSATELDCAHKAVSAAVGKLKLETISEQPRLIDETVMVAMDLLATLQSSFFSDDGLKFLHTAKIVELSATHGVSEATCYGLAWCGVCVASEYRDFEMALAMAEAAVALSQSHSFQAYRTSALVALDQVSVWLRPLSYSLSRAKEAFEHGKNSGDISMACYATNHIVSDLLAMGAPLSVVSNEANRGIAMARSVGFEEVIRILEVQLAFVEGLKDCAREPGSIVAIATSDAASEMSPLVFWGHLFEGISQFYCGRIALAAKSLAEARKWKWTTPAHIHLADLHFYAALSDRMLGIDAPENEGQGILRDLAEQNPSTFANKVAFIDAELARAAGDTIGALRQYELSIKAAKQAGFLHELALVHERVGRLALDIGLSFSAFSHIRQAQANYQKWGAEQQADRLRREFAEVFSVPVDVELPDQSIPPIERADSLINDLISAAIEYSGAMRGQLISVDGDTYSVIASTRFRDGLTSFTTEPTLLTHEMAPASIIKLVVESARSLRYGNALAEAGDIHAASLSECSVRSLLCVPLMDGNRVFGVLYLENNAVSDAFSLEAEQAIELFAIATTESIRLKAQLQEQHRGSSAKKARESAITNARAELIKNSHVSVLGGMAASIVHEINQPLSAIVTFAHSGIRWLKQPVPQIENAISNFTRIEQSGVRASNIISALRALAKQAPANLEFIDLKDVVNDVLAVVETDSRTQSVEIECELAEGGLLFADPIQVQQVVLNLMTNAIDAMDALTTGRRLKIASEIRDSFVILAVTDTGSGVPPSVRESIFDPFFTTKDKGLGMGLAICKTIAEVHGGSLGIGSSNASGTTMIFRLPLTARPAGDGSDIAA</sequence>
<dbReference type="InterPro" id="IPR041664">
    <property type="entry name" value="AAA_16"/>
</dbReference>
<evidence type="ECO:0000313" key="6">
    <source>
        <dbReference type="Proteomes" id="UP000320653"/>
    </source>
</evidence>
<dbReference type="Gene3D" id="3.30.565.10">
    <property type="entry name" value="Histidine kinase-like ATPase, C-terminal domain"/>
    <property type="match status" value="1"/>
</dbReference>
<dbReference type="InterPro" id="IPR004358">
    <property type="entry name" value="Sig_transdc_His_kin-like_C"/>
</dbReference>
<feature type="domain" description="Histidine kinase" evidence="4">
    <location>
        <begin position="1119"/>
        <end position="1332"/>
    </location>
</feature>
<evidence type="ECO:0000256" key="1">
    <source>
        <dbReference type="ARBA" id="ARBA00000085"/>
    </source>
</evidence>
<dbReference type="SMART" id="SM00388">
    <property type="entry name" value="HisKA"/>
    <property type="match status" value="1"/>
</dbReference>
<dbReference type="PANTHER" id="PTHR43642">
    <property type="entry name" value="HYBRID SIGNAL TRANSDUCTION HISTIDINE KINASE G"/>
    <property type="match status" value="1"/>
</dbReference>
<comment type="catalytic activity">
    <reaction evidence="1">
        <text>ATP + protein L-histidine = ADP + protein N-phospho-L-histidine.</text>
        <dbReference type="EC" id="2.7.13.3"/>
    </reaction>
</comment>
<evidence type="ECO:0000256" key="3">
    <source>
        <dbReference type="ARBA" id="ARBA00022553"/>
    </source>
</evidence>